<evidence type="ECO:0000313" key="3">
    <source>
        <dbReference type="Proteomes" id="UP000182649"/>
    </source>
</evidence>
<proteinExistence type="predicted"/>
<evidence type="ECO:0000313" key="2">
    <source>
        <dbReference type="EMBL" id="SFU33124.1"/>
    </source>
</evidence>
<dbReference type="Proteomes" id="UP000182649">
    <property type="component" value="Unassembled WGS sequence"/>
</dbReference>
<dbReference type="AlphaFoldDB" id="A0A1I7FAD2"/>
<evidence type="ECO:0000256" key="1">
    <source>
        <dbReference type="SAM" id="Phobius"/>
    </source>
</evidence>
<organism evidence="2 3">
    <name type="scientific">Nitrosospira multiformis</name>
    <dbReference type="NCBI Taxonomy" id="1231"/>
    <lineage>
        <taxon>Bacteria</taxon>
        <taxon>Pseudomonadati</taxon>
        <taxon>Pseudomonadota</taxon>
        <taxon>Betaproteobacteria</taxon>
        <taxon>Nitrosomonadales</taxon>
        <taxon>Nitrosomonadaceae</taxon>
        <taxon>Nitrosospira</taxon>
    </lineage>
</organism>
<keyword evidence="1" id="KW-0472">Membrane</keyword>
<dbReference type="Pfam" id="PF13289">
    <property type="entry name" value="SIR2_2"/>
    <property type="match status" value="1"/>
</dbReference>
<keyword evidence="1" id="KW-0812">Transmembrane</keyword>
<reference evidence="3" key="1">
    <citation type="submission" date="2016-10" db="EMBL/GenBank/DDBJ databases">
        <authorList>
            <person name="Varghese N."/>
            <person name="Submissions S."/>
        </authorList>
    </citation>
    <scope>NUCLEOTIDE SEQUENCE [LARGE SCALE GENOMIC DNA]</scope>
    <source>
        <strain evidence="3">Nl14</strain>
    </source>
</reference>
<dbReference type="EMBL" id="FPBZ01000001">
    <property type="protein sequence ID" value="SFU33124.1"/>
    <property type="molecule type" value="Genomic_DNA"/>
</dbReference>
<keyword evidence="1" id="KW-1133">Transmembrane helix</keyword>
<accession>A0A1I7FAD2</accession>
<name>A0A1I7FAD2_9PROT</name>
<gene>
    <name evidence="2" type="ORF">SAMN05216417_101289</name>
</gene>
<feature type="transmembrane region" description="Helical" evidence="1">
    <location>
        <begin position="31"/>
        <end position="52"/>
    </location>
</feature>
<protein>
    <submittedName>
        <fullName evidence="2">SIR2-like domain-containing protein</fullName>
    </submittedName>
</protein>
<sequence>MLPRFDRDLELDNSRIVFSEDDYHNLYSDPYSWANIVQLSLLTSFSVLFIGLSMQDPNLRRLIDLSRSKGFRNQHFAVFCDPTKHVPVSERSQQLRIRQMIELDLKSLGVTPWFIDDYEQVTDILKSIAVPYEAN</sequence>